<dbReference type="STRING" id="463025.BAU08_15240"/>
<dbReference type="AlphaFoldDB" id="A0A193FJS1"/>
<dbReference type="Pfam" id="PF02746">
    <property type="entry name" value="MR_MLE_N"/>
    <property type="match status" value="1"/>
</dbReference>
<dbReference type="InterPro" id="IPR029017">
    <property type="entry name" value="Enolase-like_N"/>
</dbReference>
<dbReference type="Gene3D" id="3.20.20.120">
    <property type="entry name" value="Enolase-like C-terminal domain"/>
    <property type="match status" value="1"/>
</dbReference>
<dbReference type="InterPro" id="IPR013342">
    <property type="entry name" value="Mandelate_racemase_C"/>
</dbReference>
<dbReference type="Proteomes" id="UP000092213">
    <property type="component" value="Chromosome"/>
</dbReference>
<keyword evidence="1" id="KW-0456">Lyase</keyword>
<dbReference type="CDD" id="cd03316">
    <property type="entry name" value="MR_like"/>
    <property type="match status" value="1"/>
</dbReference>
<protein>
    <submittedName>
        <fullName evidence="4">Mandelate racemase</fullName>
    </submittedName>
</protein>
<dbReference type="SUPFAM" id="SSF51604">
    <property type="entry name" value="Enolase C-terminal domain-like"/>
    <property type="match status" value="1"/>
</dbReference>
<dbReference type="Pfam" id="PF13378">
    <property type="entry name" value="MR_MLE_C"/>
    <property type="match status" value="1"/>
</dbReference>
<dbReference type="KEGG" id="bbro:BAU06_14995"/>
<dbReference type="PANTHER" id="PTHR48080:SF2">
    <property type="entry name" value="D-GALACTONATE DEHYDRATASE"/>
    <property type="match status" value="1"/>
</dbReference>
<evidence type="ECO:0000313" key="5">
    <source>
        <dbReference type="Proteomes" id="UP000091897"/>
    </source>
</evidence>
<dbReference type="SFLD" id="SFLDG00179">
    <property type="entry name" value="mandelate_racemase"/>
    <property type="match status" value="1"/>
</dbReference>
<dbReference type="PROSITE" id="PS00909">
    <property type="entry name" value="MR_MLE_2"/>
    <property type="match status" value="1"/>
</dbReference>
<dbReference type="SUPFAM" id="SSF54826">
    <property type="entry name" value="Enolase N-terminal domain-like"/>
    <property type="match status" value="1"/>
</dbReference>
<dbReference type="InterPro" id="IPR018110">
    <property type="entry name" value="Mandel_Rmase/mucon_lact_enz_CS"/>
</dbReference>
<evidence type="ECO:0000256" key="1">
    <source>
        <dbReference type="ARBA" id="ARBA00023239"/>
    </source>
</evidence>
<dbReference type="OrthoDB" id="8609034at2"/>
<reference evidence="5 6" key="1">
    <citation type="submission" date="2016-06" db="EMBL/GenBank/DDBJ databases">
        <title>Complete genome sequences of Bordetella bronchialis and Bordetella flabilis.</title>
        <authorList>
            <person name="LiPuma J.J."/>
            <person name="Spilker T."/>
        </authorList>
    </citation>
    <scope>NUCLEOTIDE SEQUENCE [LARGE SCALE GENOMIC DNA]</scope>
    <source>
        <strain evidence="4 6">AU17976</strain>
        <strain evidence="3 5">AU3182</strain>
    </source>
</reference>
<dbReference type="RefSeq" id="WP_066350723.1">
    <property type="nucleotide sequence ID" value="NZ_CBCSFJ010000018.1"/>
</dbReference>
<evidence type="ECO:0000259" key="2">
    <source>
        <dbReference type="SMART" id="SM00922"/>
    </source>
</evidence>
<feature type="domain" description="Mandelate racemase/muconate lactonizing enzyme C-terminal" evidence="2">
    <location>
        <begin position="163"/>
        <end position="259"/>
    </location>
</feature>
<evidence type="ECO:0000313" key="3">
    <source>
        <dbReference type="EMBL" id="ANN67431.1"/>
    </source>
</evidence>
<evidence type="ECO:0000313" key="4">
    <source>
        <dbReference type="EMBL" id="ANN72522.1"/>
    </source>
</evidence>
<dbReference type="GO" id="GO:0009063">
    <property type="term" value="P:amino acid catabolic process"/>
    <property type="evidence" value="ECO:0007669"/>
    <property type="project" value="InterPro"/>
</dbReference>
<proteinExistence type="predicted"/>
<keyword evidence="5" id="KW-1185">Reference proteome</keyword>
<evidence type="ECO:0000313" key="6">
    <source>
        <dbReference type="Proteomes" id="UP000092213"/>
    </source>
</evidence>
<dbReference type="InterPro" id="IPR036849">
    <property type="entry name" value="Enolase-like_C_sf"/>
</dbReference>
<dbReference type="PROSITE" id="PS00908">
    <property type="entry name" value="MR_MLE_1"/>
    <property type="match status" value="1"/>
</dbReference>
<dbReference type="EMBL" id="CP016171">
    <property type="protein sequence ID" value="ANN72522.1"/>
    <property type="molecule type" value="Genomic_DNA"/>
</dbReference>
<dbReference type="Proteomes" id="UP000091897">
    <property type="component" value="Chromosome"/>
</dbReference>
<dbReference type="InterPro" id="IPR034593">
    <property type="entry name" value="DgoD-like"/>
</dbReference>
<sequence>MQPQPRLHETTDTTAPAVTDVQAWAVSFPVPPAHSVRLGVGRALKRDAVIVKVTTADGLVGWGESHHGRAHSSIAHFVNHALRPMVVGMQAADVNGIWQRIYAAQLASHGIGAGCAIAMSGIDMALWDIRAKAVGWPLYRLLGGASRRIPAYAGGVALGWQEPASLVEEAAAHVGAGYKAVKLRLGDSVARDLARVQAVRDAFGDDLVILADANAAYTLGDARQAIPALDALGVGWLEEPFPAHDYRNYESARAYGRIAFAAGENHYTRFEFSRLVDDRVVDILQPDLSKTGGITETLRIAALGSAYKLPVHPHSSMTGINMAATLHVLAAIDQGGYFEADVSRGNLFRDALVSTPFTIGEDGCVAPPQGPGIGVEVDEDFLAAHPPIEGPAYA</sequence>
<dbReference type="InterPro" id="IPR029065">
    <property type="entry name" value="Enolase_C-like"/>
</dbReference>
<dbReference type="SMART" id="SM00922">
    <property type="entry name" value="MR_MLE"/>
    <property type="match status" value="1"/>
</dbReference>
<name>A0A193FJS1_9BORD</name>
<dbReference type="Gene3D" id="3.30.390.10">
    <property type="entry name" value="Enolase-like, N-terminal domain"/>
    <property type="match status" value="1"/>
</dbReference>
<dbReference type="GO" id="GO:0016829">
    <property type="term" value="F:lyase activity"/>
    <property type="evidence" value="ECO:0007669"/>
    <property type="project" value="UniProtKB-KW"/>
</dbReference>
<dbReference type="EMBL" id="CP016170">
    <property type="protein sequence ID" value="ANN67431.1"/>
    <property type="molecule type" value="Genomic_DNA"/>
</dbReference>
<dbReference type="InterPro" id="IPR013341">
    <property type="entry name" value="Mandelate_racemase_N_dom"/>
</dbReference>
<dbReference type="PANTHER" id="PTHR48080">
    <property type="entry name" value="D-GALACTONATE DEHYDRATASE-RELATED"/>
    <property type="match status" value="1"/>
</dbReference>
<accession>A0A193FJS1</accession>
<dbReference type="SFLD" id="SFLDS00001">
    <property type="entry name" value="Enolase"/>
    <property type="match status" value="1"/>
</dbReference>
<gene>
    <name evidence="3" type="ORF">BAU06_14995</name>
    <name evidence="4" type="ORF">BAU08_15240</name>
</gene>
<organism evidence="4 6">
    <name type="scientific">Bordetella bronchialis</name>
    <dbReference type="NCBI Taxonomy" id="463025"/>
    <lineage>
        <taxon>Bacteria</taxon>
        <taxon>Pseudomonadati</taxon>
        <taxon>Pseudomonadota</taxon>
        <taxon>Betaproteobacteria</taxon>
        <taxon>Burkholderiales</taxon>
        <taxon>Alcaligenaceae</taxon>
        <taxon>Bordetella</taxon>
    </lineage>
</organism>